<dbReference type="EMBL" id="VXIS01000190">
    <property type="protein sequence ID" value="KAA8897847.1"/>
    <property type="molecule type" value="Genomic_DNA"/>
</dbReference>
<dbReference type="InParanoid" id="A0A5J5EMF6"/>
<gene>
    <name evidence="3" type="ORF">FN846DRAFT_223632</name>
</gene>
<reference evidence="3 4" key="1">
    <citation type="submission" date="2019-09" db="EMBL/GenBank/DDBJ databases">
        <title>Draft genome of the ectomycorrhizal ascomycete Sphaerosporella brunnea.</title>
        <authorList>
            <consortium name="DOE Joint Genome Institute"/>
            <person name="Benucci G.M."/>
            <person name="Marozzi G."/>
            <person name="Antonielli L."/>
            <person name="Sanchez S."/>
            <person name="Marco P."/>
            <person name="Wang X."/>
            <person name="Falini L.B."/>
            <person name="Barry K."/>
            <person name="Haridas S."/>
            <person name="Lipzen A."/>
            <person name="Labutti K."/>
            <person name="Grigoriev I.V."/>
            <person name="Murat C."/>
            <person name="Martin F."/>
            <person name="Albertini E."/>
            <person name="Donnini D."/>
            <person name="Bonito G."/>
        </authorList>
    </citation>
    <scope>NUCLEOTIDE SEQUENCE [LARGE SCALE GENOMIC DNA]</scope>
    <source>
        <strain evidence="3 4">Sb_GMNB300</strain>
    </source>
</reference>
<protein>
    <submittedName>
        <fullName evidence="3">Uncharacterized protein</fullName>
    </submittedName>
</protein>
<evidence type="ECO:0000256" key="1">
    <source>
        <dbReference type="SAM" id="MobiDB-lite"/>
    </source>
</evidence>
<dbReference type="AlphaFoldDB" id="A0A5J5EMF6"/>
<feature type="compositionally biased region" description="Low complexity" evidence="1">
    <location>
        <begin position="165"/>
        <end position="177"/>
    </location>
</feature>
<feature type="chain" id="PRO_5023916632" evidence="2">
    <location>
        <begin position="32"/>
        <end position="212"/>
    </location>
</feature>
<proteinExistence type="predicted"/>
<comment type="caution">
    <text evidence="3">The sequence shown here is derived from an EMBL/GenBank/DDBJ whole genome shotgun (WGS) entry which is preliminary data.</text>
</comment>
<evidence type="ECO:0000313" key="3">
    <source>
        <dbReference type="EMBL" id="KAA8897847.1"/>
    </source>
</evidence>
<keyword evidence="2" id="KW-0732">Signal</keyword>
<dbReference type="Proteomes" id="UP000326924">
    <property type="component" value="Unassembled WGS sequence"/>
</dbReference>
<keyword evidence="4" id="KW-1185">Reference proteome</keyword>
<accession>A0A5J5EMF6</accession>
<evidence type="ECO:0000256" key="2">
    <source>
        <dbReference type="SAM" id="SignalP"/>
    </source>
</evidence>
<organism evidence="3 4">
    <name type="scientific">Sphaerosporella brunnea</name>
    <dbReference type="NCBI Taxonomy" id="1250544"/>
    <lineage>
        <taxon>Eukaryota</taxon>
        <taxon>Fungi</taxon>
        <taxon>Dikarya</taxon>
        <taxon>Ascomycota</taxon>
        <taxon>Pezizomycotina</taxon>
        <taxon>Pezizomycetes</taxon>
        <taxon>Pezizales</taxon>
        <taxon>Pyronemataceae</taxon>
        <taxon>Sphaerosporella</taxon>
    </lineage>
</organism>
<sequence>MKKCPHSRVNVAKVVVGLDSVLLIGLGLCQGEGEKQAHGRKKPLGPPRFRHQYTTRKNHPDFPQLTNYSKHSSVNIDKSDVIVICFGLAACGGYSATMHSCVSNQIYCPYAQLLCINHPSSAADKPSAGPGSSQVPFPPRQDGPKLAVPVEAEPLQEPPDPLHPRPSSRSLPASSRSSSARVRFRNIRGLFRDVDKSTMHAIIFNLFQLLLA</sequence>
<feature type="signal peptide" evidence="2">
    <location>
        <begin position="1"/>
        <end position="31"/>
    </location>
</feature>
<name>A0A5J5EMF6_9PEZI</name>
<evidence type="ECO:0000313" key="4">
    <source>
        <dbReference type="Proteomes" id="UP000326924"/>
    </source>
</evidence>
<feature type="region of interest" description="Disordered" evidence="1">
    <location>
        <begin position="122"/>
        <end position="177"/>
    </location>
</feature>